<dbReference type="SUPFAM" id="SSF53474">
    <property type="entry name" value="alpha/beta-Hydrolases"/>
    <property type="match status" value="1"/>
</dbReference>
<dbReference type="PANTHER" id="PTHR43798:SF31">
    <property type="entry name" value="AB HYDROLASE SUPERFAMILY PROTEIN YCLE"/>
    <property type="match status" value="1"/>
</dbReference>
<dbReference type="InterPro" id="IPR000073">
    <property type="entry name" value="AB_hydrolase_1"/>
</dbReference>
<dbReference type="KEGG" id="dat:HRM2_06220"/>
<accession>C0QIU6</accession>
<organism evidence="3 4">
    <name type="scientific">Desulforapulum autotrophicum (strain ATCC 43914 / DSM 3382 / VKM B-1955 / HRM2)</name>
    <name type="common">Desulfobacterium autotrophicum</name>
    <dbReference type="NCBI Taxonomy" id="177437"/>
    <lineage>
        <taxon>Bacteria</taxon>
        <taxon>Pseudomonadati</taxon>
        <taxon>Thermodesulfobacteriota</taxon>
        <taxon>Desulfobacteria</taxon>
        <taxon>Desulfobacterales</taxon>
        <taxon>Desulfobacteraceae</taxon>
        <taxon>Desulforapulum</taxon>
    </lineage>
</organism>
<evidence type="ECO:0000259" key="2">
    <source>
        <dbReference type="Pfam" id="PF12697"/>
    </source>
</evidence>
<keyword evidence="4" id="KW-1185">Reference proteome</keyword>
<dbReference type="STRING" id="177437.HRM2_06220"/>
<dbReference type="GO" id="GO:0016020">
    <property type="term" value="C:membrane"/>
    <property type="evidence" value="ECO:0007669"/>
    <property type="project" value="TreeGrafter"/>
</dbReference>
<sequence>METLKIDRFEFLAAPWPMDTDKQTLILVHGAGMNCHSWEPQVAGLSPHFNTLALNLPGRGTSLGKANASIEQNVDFLVEFIDKNQIKMPIVCGISMGGAVVLSLLARNLDNIKSGIVINSGARLRVNTMLLKSIQKNYTRYLSTLGQFALSPKNNSPELIDALGPTMVQDPGTTLKDFMACNSFNLMDDLHRITRPVLILTASDDVLTPAKYGEHLESTITDARRHSIADAGHLSPMERPDAVNQEIKRFINHP</sequence>
<dbReference type="InterPro" id="IPR050266">
    <property type="entry name" value="AB_hydrolase_sf"/>
</dbReference>
<dbReference type="InterPro" id="IPR029058">
    <property type="entry name" value="AB_hydrolase_fold"/>
</dbReference>
<dbReference type="OrthoDB" id="5338718at2"/>
<feature type="domain" description="AB hydrolase-1" evidence="2">
    <location>
        <begin position="25"/>
        <end position="245"/>
    </location>
</feature>
<reference evidence="3 4" key="1">
    <citation type="journal article" date="2009" name="Environ. Microbiol.">
        <title>Genome sequence of Desulfobacterium autotrophicum HRM2, a marine sulfate reducer oxidizing organic carbon completely to carbon dioxide.</title>
        <authorList>
            <person name="Strittmatter A.W."/>
            <person name="Liesegang H."/>
            <person name="Rabus R."/>
            <person name="Decker I."/>
            <person name="Amann J."/>
            <person name="Andres S."/>
            <person name="Henne A."/>
            <person name="Fricke W.F."/>
            <person name="Martinez-Arias R."/>
            <person name="Bartels D."/>
            <person name="Goesmann A."/>
            <person name="Krause L."/>
            <person name="Puehler A."/>
            <person name="Klenk H.P."/>
            <person name="Richter M."/>
            <person name="Schuler M."/>
            <person name="Gloeckner F.O."/>
            <person name="Meyerdierks A."/>
            <person name="Gottschalk G."/>
            <person name="Amann R."/>
        </authorList>
    </citation>
    <scope>NUCLEOTIDE SEQUENCE [LARGE SCALE GENOMIC DNA]</scope>
    <source>
        <strain evidence="4">ATCC 43914 / DSM 3382 / HRM2</strain>
    </source>
</reference>
<proteinExistence type="predicted"/>
<dbReference type="RefSeq" id="WP_012662985.1">
    <property type="nucleotide sequence ID" value="NC_012108.1"/>
</dbReference>
<name>C0QIU6_DESAH</name>
<evidence type="ECO:0000313" key="3">
    <source>
        <dbReference type="EMBL" id="ACN13736.1"/>
    </source>
</evidence>
<evidence type="ECO:0000256" key="1">
    <source>
        <dbReference type="ARBA" id="ARBA00022801"/>
    </source>
</evidence>
<dbReference type="PANTHER" id="PTHR43798">
    <property type="entry name" value="MONOACYLGLYCEROL LIPASE"/>
    <property type="match status" value="1"/>
</dbReference>
<dbReference type="HOGENOM" id="CLU_020336_50_1_7"/>
<dbReference type="AlphaFoldDB" id="C0QIU6"/>
<dbReference type="Proteomes" id="UP000000442">
    <property type="component" value="Chromosome"/>
</dbReference>
<gene>
    <name evidence="3" type="ordered locus">HRM2_06220</name>
</gene>
<keyword evidence="1 3" id="KW-0378">Hydrolase</keyword>
<dbReference type="GO" id="GO:0016787">
    <property type="term" value="F:hydrolase activity"/>
    <property type="evidence" value="ECO:0007669"/>
    <property type="project" value="UniProtKB-KW"/>
</dbReference>
<dbReference type="Pfam" id="PF12697">
    <property type="entry name" value="Abhydrolase_6"/>
    <property type="match status" value="1"/>
</dbReference>
<protein>
    <submittedName>
        <fullName evidence="3">Hydrolase (Alpha/beta fold protein)</fullName>
    </submittedName>
</protein>
<dbReference type="EMBL" id="CP001087">
    <property type="protein sequence ID" value="ACN13736.1"/>
    <property type="molecule type" value="Genomic_DNA"/>
</dbReference>
<dbReference type="Gene3D" id="3.40.50.1820">
    <property type="entry name" value="alpha/beta hydrolase"/>
    <property type="match status" value="1"/>
</dbReference>
<evidence type="ECO:0000313" key="4">
    <source>
        <dbReference type="Proteomes" id="UP000000442"/>
    </source>
</evidence>
<dbReference type="eggNOG" id="COG2267">
    <property type="taxonomic scope" value="Bacteria"/>
</dbReference>